<evidence type="ECO:0000313" key="2">
    <source>
        <dbReference type="EMBL" id="JAH18355.1"/>
    </source>
</evidence>
<dbReference type="AlphaFoldDB" id="A0A0E9QQ51"/>
<feature type="region of interest" description="Disordered" evidence="1">
    <location>
        <begin position="1"/>
        <end position="23"/>
    </location>
</feature>
<proteinExistence type="predicted"/>
<dbReference type="EMBL" id="GBXM01090222">
    <property type="protein sequence ID" value="JAH18355.1"/>
    <property type="molecule type" value="Transcribed_RNA"/>
</dbReference>
<reference evidence="2" key="2">
    <citation type="journal article" date="2015" name="Fish Shellfish Immunol.">
        <title>Early steps in the European eel (Anguilla anguilla)-Vibrio vulnificus interaction in the gills: Role of the RtxA13 toxin.</title>
        <authorList>
            <person name="Callol A."/>
            <person name="Pajuelo D."/>
            <person name="Ebbesson L."/>
            <person name="Teles M."/>
            <person name="MacKenzie S."/>
            <person name="Amaro C."/>
        </authorList>
    </citation>
    <scope>NUCLEOTIDE SEQUENCE</scope>
</reference>
<protein>
    <submittedName>
        <fullName evidence="2">Uncharacterized protein</fullName>
    </submittedName>
</protein>
<name>A0A0E9QQ51_ANGAN</name>
<accession>A0A0E9QQ51</accession>
<reference evidence="2" key="1">
    <citation type="submission" date="2014-11" db="EMBL/GenBank/DDBJ databases">
        <authorList>
            <person name="Amaro Gonzalez C."/>
        </authorList>
    </citation>
    <scope>NUCLEOTIDE SEQUENCE</scope>
</reference>
<evidence type="ECO:0000256" key="1">
    <source>
        <dbReference type="SAM" id="MobiDB-lite"/>
    </source>
</evidence>
<sequence>MECSGGESNCWRTEGNSSCWTVR</sequence>
<organism evidence="2">
    <name type="scientific">Anguilla anguilla</name>
    <name type="common">European freshwater eel</name>
    <name type="synonym">Muraena anguilla</name>
    <dbReference type="NCBI Taxonomy" id="7936"/>
    <lineage>
        <taxon>Eukaryota</taxon>
        <taxon>Metazoa</taxon>
        <taxon>Chordata</taxon>
        <taxon>Craniata</taxon>
        <taxon>Vertebrata</taxon>
        <taxon>Euteleostomi</taxon>
        <taxon>Actinopterygii</taxon>
        <taxon>Neopterygii</taxon>
        <taxon>Teleostei</taxon>
        <taxon>Anguilliformes</taxon>
        <taxon>Anguillidae</taxon>
        <taxon>Anguilla</taxon>
    </lineage>
</organism>